<dbReference type="Gene3D" id="2.30.110.10">
    <property type="entry name" value="Electron Transport, Fmn-binding Protein, Chain A"/>
    <property type="match status" value="1"/>
</dbReference>
<protein>
    <submittedName>
        <fullName evidence="2">Pyridoxamine 5'-phosphate oxidase family protein</fullName>
    </submittedName>
</protein>
<feature type="region of interest" description="Disordered" evidence="1">
    <location>
        <begin position="1"/>
        <end position="45"/>
    </location>
</feature>
<dbReference type="PANTHER" id="PTHR34071:SF2">
    <property type="entry name" value="FLAVIN-NUCLEOTIDE-BINDING PROTEIN"/>
    <property type="match status" value="1"/>
</dbReference>
<evidence type="ECO:0000313" key="3">
    <source>
        <dbReference type="Proteomes" id="UP000246050"/>
    </source>
</evidence>
<comment type="caution">
    <text evidence="2">The sequence shown here is derived from an EMBL/GenBank/DDBJ whole genome shotgun (WGS) entry which is preliminary data.</text>
</comment>
<dbReference type="Proteomes" id="UP000246050">
    <property type="component" value="Unassembled WGS sequence"/>
</dbReference>
<feature type="compositionally biased region" description="Basic and acidic residues" evidence="1">
    <location>
        <begin position="18"/>
        <end position="35"/>
    </location>
</feature>
<dbReference type="InterPro" id="IPR012349">
    <property type="entry name" value="Split_barrel_FMN-bd"/>
</dbReference>
<evidence type="ECO:0000256" key="1">
    <source>
        <dbReference type="SAM" id="MobiDB-lite"/>
    </source>
</evidence>
<dbReference type="AlphaFoldDB" id="A0A317DP94"/>
<dbReference type="PANTHER" id="PTHR34071">
    <property type="entry name" value="5-NITROIMIDAZOLE ANTIBIOTICS RESISTANCE PROTEIN, NIMA-FAMILY-RELATED PROTEIN-RELATED"/>
    <property type="match status" value="1"/>
</dbReference>
<proteinExistence type="predicted"/>
<feature type="compositionally biased region" description="Gly residues" evidence="1">
    <location>
        <begin position="1"/>
        <end position="15"/>
    </location>
</feature>
<reference evidence="2 3" key="1">
    <citation type="submission" date="2018-05" db="EMBL/GenBank/DDBJ databases">
        <title>Micromonosporas from Atacama Desert.</title>
        <authorList>
            <person name="Carro L."/>
            <person name="Golinska P."/>
            <person name="Klenk H.-P."/>
            <person name="Goodfellow M."/>
        </authorList>
    </citation>
    <scope>NUCLEOTIDE SEQUENCE [LARGE SCALE GENOMIC DNA]</scope>
    <source>
        <strain evidence="2 3">4G51</strain>
    </source>
</reference>
<dbReference type="InterPro" id="IPR024747">
    <property type="entry name" value="Pyridox_Oxase-rel"/>
</dbReference>
<organism evidence="2 3">
    <name type="scientific">Micromonospora sicca</name>
    <dbReference type="NCBI Taxonomy" id="2202420"/>
    <lineage>
        <taxon>Bacteria</taxon>
        <taxon>Bacillati</taxon>
        <taxon>Actinomycetota</taxon>
        <taxon>Actinomycetes</taxon>
        <taxon>Micromonosporales</taxon>
        <taxon>Micromonosporaceae</taxon>
        <taxon>Micromonospora</taxon>
    </lineage>
</organism>
<dbReference type="EMBL" id="QGKS01000122">
    <property type="protein sequence ID" value="PWR16458.1"/>
    <property type="molecule type" value="Genomic_DNA"/>
</dbReference>
<evidence type="ECO:0000313" key="2">
    <source>
        <dbReference type="EMBL" id="PWR16458.1"/>
    </source>
</evidence>
<name>A0A317DP94_9ACTN</name>
<dbReference type="RefSeq" id="WP_109800527.1">
    <property type="nucleotide sequence ID" value="NZ_QGKS01000122.1"/>
</dbReference>
<accession>A0A317DP94</accession>
<dbReference type="Pfam" id="PF12900">
    <property type="entry name" value="Pyridox_ox_2"/>
    <property type="match status" value="1"/>
</dbReference>
<dbReference type="OrthoDB" id="116031at2"/>
<gene>
    <name evidence="2" type="ORF">DKT69_05675</name>
</gene>
<dbReference type="SUPFAM" id="SSF50475">
    <property type="entry name" value="FMN-binding split barrel"/>
    <property type="match status" value="1"/>
</dbReference>
<sequence length="245" mass="25650">MGPALTGGPGSGGAGSRDTGDRPRTVAHPVEERADGPGAVGGTPRTRVRRLPDLAVHDRAVLHAVLDAGRVGHLAIVDGDQPYALPVAYARDGDRVLVHGSTGSRLFRHLAAGAPACLTVTLLDGLVLARSAFESSMNYRCAMVLGALTALDGVEKLAALERLSAQLLPGRWAVIRPPSAKELAATLVLALPLDECSVKVSAGPPDDPEDDLDRPVWAGVVPVVEAYGIPQPDPRLRHDLPPPEW</sequence>